<organism evidence="3 4">
    <name type="scientific">Cylindrotheca closterium</name>
    <dbReference type="NCBI Taxonomy" id="2856"/>
    <lineage>
        <taxon>Eukaryota</taxon>
        <taxon>Sar</taxon>
        <taxon>Stramenopiles</taxon>
        <taxon>Ochrophyta</taxon>
        <taxon>Bacillariophyta</taxon>
        <taxon>Bacillariophyceae</taxon>
        <taxon>Bacillariophycidae</taxon>
        <taxon>Bacillariales</taxon>
        <taxon>Bacillariaceae</taxon>
        <taxon>Cylindrotheca</taxon>
    </lineage>
</organism>
<evidence type="ECO:0000313" key="3">
    <source>
        <dbReference type="EMBL" id="CAJ1931900.1"/>
    </source>
</evidence>
<keyword evidence="2" id="KW-0812">Transmembrane</keyword>
<gene>
    <name evidence="3" type="ORF">CYCCA115_LOCUS2597</name>
</gene>
<dbReference type="EMBL" id="CAKOGP040000191">
    <property type="protein sequence ID" value="CAJ1931900.1"/>
    <property type="molecule type" value="Genomic_DNA"/>
</dbReference>
<protein>
    <submittedName>
        <fullName evidence="3">Uncharacterized protein</fullName>
    </submittedName>
</protein>
<feature type="compositionally biased region" description="Polar residues" evidence="1">
    <location>
        <begin position="76"/>
        <end position="91"/>
    </location>
</feature>
<evidence type="ECO:0000313" key="4">
    <source>
        <dbReference type="Proteomes" id="UP001295423"/>
    </source>
</evidence>
<proteinExistence type="predicted"/>
<feature type="transmembrane region" description="Helical" evidence="2">
    <location>
        <begin position="25"/>
        <end position="42"/>
    </location>
</feature>
<sequence>MSVSENADSQEEDESRSFNKKDFKLLLTMLLFFLVSSCLYLLDAEEAETERVELVVQKPENMTESSTVQALAPAETPTSEQSTASKYGTVSSHGGGGFDKGCSDICTKREASRKEKFGGDLLDFRDIVKLAEAGHEKVISTLRHDYGEYFDRMFINKGNGTHYFGMRPADLQGPSKERMKRKMKIKVLKMMASVRTSESNLHGCDCVEKAGSVNSRVDEGISTDIPDFYEKYVFANGGHSNAAGHGNKYSESYTAVFGRDVRPVWEAIGIEMIDRNHAMGGLASNPYHSTCVKEVFGTDVDFLAWNYGMTDSKPYSAAHFIYRGALIPSRPAFVFVDWVKGANLGRSFVEFGLAMFRSRLDGNPVSQLPDMTPDEIPISNEQAQKIPDMARNLKCNKRLEGKDLCFGSKWSCTEKMQAAGIDCICPHIGKRNSWHMGYRAHALQGHLLALPFIEMLLEALRELAATPTTDSEALLADLQKEEDADFRLFMESPLLDLLSTAYETLGEKTDPLYETWFRGHSICRTSYLPCQSRFLGIMTESGKTGDIAMYTHETYDTGDVHAKGIARDVNGFFPLVDDTEPPAGKFLLLANDAERSGFGDVKKHEAECPAIVMPDYIDKFWAPLLDGKASITVPNKKEKEHYGYDPKLFKGVIAFILPLWSFKCKGCQHSYDLNTDDFLERNVTMVVNSKPVKSVRVVSGKVVILQGDNDNPFWEPDLETEDYTIEFQVAPGATQYNLLLTHFILM</sequence>
<evidence type="ECO:0000256" key="1">
    <source>
        <dbReference type="SAM" id="MobiDB-lite"/>
    </source>
</evidence>
<keyword evidence="4" id="KW-1185">Reference proteome</keyword>
<feature type="region of interest" description="Disordered" evidence="1">
    <location>
        <begin position="64"/>
        <end position="91"/>
    </location>
</feature>
<comment type="caution">
    <text evidence="3">The sequence shown here is derived from an EMBL/GenBank/DDBJ whole genome shotgun (WGS) entry which is preliminary data.</text>
</comment>
<dbReference type="AlphaFoldDB" id="A0AAD2CED6"/>
<reference evidence="3" key="1">
    <citation type="submission" date="2023-08" db="EMBL/GenBank/DDBJ databases">
        <authorList>
            <person name="Audoor S."/>
            <person name="Bilcke G."/>
        </authorList>
    </citation>
    <scope>NUCLEOTIDE SEQUENCE</scope>
</reference>
<evidence type="ECO:0000256" key="2">
    <source>
        <dbReference type="SAM" id="Phobius"/>
    </source>
</evidence>
<keyword evidence="2" id="KW-0472">Membrane</keyword>
<accession>A0AAD2CED6</accession>
<dbReference type="Proteomes" id="UP001295423">
    <property type="component" value="Unassembled WGS sequence"/>
</dbReference>
<keyword evidence="2" id="KW-1133">Transmembrane helix</keyword>
<name>A0AAD2CED6_9STRA</name>